<feature type="transmembrane region" description="Helical" evidence="6">
    <location>
        <begin position="31"/>
        <end position="54"/>
    </location>
</feature>
<evidence type="ECO:0000313" key="7">
    <source>
        <dbReference type="EMBL" id="MBV4535675.1"/>
    </source>
</evidence>
<keyword evidence="3 6" id="KW-0812">Transmembrane</keyword>
<accession>A0A9E2T394</accession>
<dbReference type="InterPro" id="IPR050189">
    <property type="entry name" value="MFS_Efflux_Transporters"/>
</dbReference>
<evidence type="ECO:0000256" key="6">
    <source>
        <dbReference type="SAM" id="Phobius"/>
    </source>
</evidence>
<dbReference type="Pfam" id="PF07690">
    <property type="entry name" value="MFS_1"/>
    <property type="match status" value="1"/>
</dbReference>
<dbReference type="EMBL" id="JABWRE020000001">
    <property type="protein sequence ID" value="MBV4535675.1"/>
    <property type="molecule type" value="Genomic_DNA"/>
</dbReference>
<evidence type="ECO:0000256" key="3">
    <source>
        <dbReference type="ARBA" id="ARBA00022692"/>
    </source>
</evidence>
<evidence type="ECO:0000256" key="5">
    <source>
        <dbReference type="ARBA" id="ARBA00023136"/>
    </source>
</evidence>
<dbReference type="GO" id="GO:0022857">
    <property type="term" value="F:transmembrane transporter activity"/>
    <property type="evidence" value="ECO:0007669"/>
    <property type="project" value="InterPro"/>
</dbReference>
<evidence type="ECO:0000256" key="2">
    <source>
        <dbReference type="ARBA" id="ARBA00022475"/>
    </source>
</evidence>
<evidence type="ECO:0000256" key="4">
    <source>
        <dbReference type="ARBA" id="ARBA00022989"/>
    </source>
</evidence>
<protein>
    <submittedName>
        <fullName evidence="7">MFS transporter</fullName>
    </submittedName>
</protein>
<organism evidence="7 8">
    <name type="scientific">Pseudomonas urmiensis</name>
    <dbReference type="NCBI Taxonomy" id="2745493"/>
    <lineage>
        <taxon>Bacteria</taxon>
        <taxon>Pseudomonadati</taxon>
        <taxon>Pseudomonadota</taxon>
        <taxon>Gammaproteobacteria</taxon>
        <taxon>Pseudomonadales</taxon>
        <taxon>Pseudomonadaceae</taxon>
        <taxon>Pseudomonas</taxon>
    </lineage>
</organism>
<sequence>MAILSLAAFVIVTTEFIIIGLMPTLARDLNISIPIVGQLVTAFAITMVFSGPPLTAAFARIERRSLFTWILIAFAVSNVALAPNYWTVLIARIVPAALLPVFWVSVAMQKEN</sequence>
<dbReference type="Proteomes" id="UP000599879">
    <property type="component" value="Unassembled WGS sequence"/>
</dbReference>
<proteinExistence type="predicted"/>
<dbReference type="AlphaFoldDB" id="A0A9E2T394"/>
<dbReference type="InterPro" id="IPR011701">
    <property type="entry name" value="MFS"/>
</dbReference>
<keyword evidence="2" id="KW-1003">Cell membrane</keyword>
<comment type="caution">
    <text evidence="7">The sequence shown here is derived from an EMBL/GenBank/DDBJ whole genome shotgun (WGS) entry which is preliminary data.</text>
</comment>
<dbReference type="PANTHER" id="PTHR43124:SF10">
    <property type="entry name" value="PURINE EFFLUX PUMP PBUE"/>
    <property type="match status" value="1"/>
</dbReference>
<reference evidence="7" key="2">
    <citation type="submission" date="2021-06" db="EMBL/GenBank/DDBJ databases">
        <title>Updating the genus Pseudomonas: Description of 43 new species and partition of the Pseudomonas putida group.</title>
        <authorList>
            <person name="Girard L."/>
            <person name="Lood C."/>
            <person name="Vandamme P."/>
            <person name="Rokni-Zadeh H."/>
            <person name="Van Noort V."/>
            <person name="Hofte M."/>
            <person name="Lavigne R."/>
            <person name="De Mot R."/>
        </authorList>
    </citation>
    <scope>NUCLEOTIDE SEQUENCE</scope>
    <source>
        <strain evidence="7">SWRI10</strain>
    </source>
</reference>
<feature type="transmembrane region" description="Helical" evidence="6">
    <location>
        <begin position="89"/>
        <end position="108"/>
    </location>
</feature>
<evidence type="ECO:0000313" key="8">
    <source>
        <dbReference type="Proteomes" id="UP000599879"/>
    </source>
</evidence>
<name>A0A9E2T394_9PSED</name>
<dbReference type="PANTHER" id="PTHR43124">
    <property type="entry name" value="PURINE EFFLUX PUMP PBUE"/>
    <property type="match status" value="1"/>
</dbReference>
<evidence type="ECO:0000256" key="1">
    <source>
        <dbReference type="ARBA" id="ARBA00004651"/>
    </source>
</evidence>
<comment type="subcellular location">
    <subcellularLocation>
        <location evidence="1">Cell membrane</location>
        <topology evidence="1">Multi-pass membrane protein</topology>
    </subcellularLocation>
</comment>
<gene>
    <name evidence="7" type="ORF">HU737_006785</name>
</gene>
<keyword evidence="4 6" id="KW-1133">Transmembrane helix</keyword>
<dbReference type="GO" id="GO:0005886">
    <property type="term" value="C:plasma membrane"/>
    <property type="evidence" value="ECO:0007669"/>
    <property type="project" value="UniProtKB-SubCell"/>
</dbReference>
<keyword evidence="5 6" id="KW-0472">Membrane</keyword>
<reference evidence="7" key="1">
    <citation type="journal article" date="2020" name="Microorganisms">
        <title>Reliable Identification of Environmental Pseudomonas Isolates Using the rpoD Gene.</title>
        <authorList>
            <consortium name="The Broad Institute Genome Sequencing Platform"/>
            <person name="Girard L."/>
            <person name="Lood C."/>
            <person name="Rokni-Zadeh H."/>
            <person name="van Noort V."/>
            <person name="Lavigne R."/>
            <person name="De Mot R."/>
        </authorList>
    </citation>
    <scope>NUCLEOTIDE SEQUENCE</scope>
    <source>
        <strain evidence="7">SWRI10</strain>
    </source>
</reference>
<feature type="transmembrane region" description="Helical" evidence="6">
    <location>
        <begin position="66"/>
        <end position="83"/>
    </location>
</feature>
<feature type="transmembrane region" description="Helical" evidence="6">
    <location>
        <begin position="7"/>
        <end position="25"/>
    </location>
</feature>